<keyword evidence="4" id="KW-0479">Metal-binding</keyword>
<evidence type="ECO:0000256" key="10">
    <source>
        <dbReference type="SAM" id="MobiDB-lite"/>
    </source>
</evidence>
<organism evidence="12 13">
    <name type="scientific">Perilla frutescens var. hirtella</name>
    <name type="common">Perilla citriodora</name>
    <name type="synonym">Perilla setoyensis</name>
    <dbReference type="NCBI Taxonomy" id="608512"/>
    <lineage>
        <taxon>Eukaryota</taxon>
        <taxon>Viridiplantae</taxon>
        <taxon>Streptophyta</taxon>
        <taxon>Embryophyta</taxon>
        <taxon>Tracheophyta</taxon>
        <taxon>Spermatophyta</taxon>
        <taxon>Magnoliopsida</taxon>
        <taxon>eudicotyledons</taxon>
        <taxon>Gunneridae</taxon>
        <taxon>Pentapetalae</taxon>
        <taxon>asterids</taxon>
        <taxon>lamiids</taxon>
        <taxon>Lamiales</taxon>
        <taxon>Lamiaceae</taxon>
        <taxon>Nepetoideae</taxon>
        <taxon>Elsholtzieae</taxon>
        <taxon>Perilla</taxon>
    </lineage>
</organism>
<dbReference type="SUPFAM" id="SSF81606">
    <property type="entry name" value="PP2C-like"/>
    <property type="match status" value="1"/>
</dbReference>
<dbReference type="CDD" id="cd00143">
    <property type="entry name" value="PP2Cc"/>
    <property type="match status" value="1"/>
</dbReference>
<proteinExistence type="inferred from homology"/>
<dbReference type="Pfam" id="PF00481">
    <property type="entry name" value="PP2C"/>
    <property type="match status" value="1"/>
</dbReference>
<accession>A0AAD4P9C8</accession>
<evidence type="ECO:0000256" key="7">
    <source>
        <dbReference type="ARBA" id="ARBA00022912"/>
    </source>
</evidence>
<dbReference type="InterPro" id="IPR000222">
    <property type="entry name" value="PP2C_BS"/>
</dbReference>
<dbReference type="GO" id="GO:0046872">
    <property type="term" value="F:metal ion binding"/>
    <property type="evidence" value="ECO:0007669"/>
    <property type="project" value="UniProtKB-KW"/>
</dbReference>
<dbReference type="InterPro" id="IPR001932">
    <property type="entry name" value="PPM-type_phosphatase-like_dom"/>
</dbReference>
<dbReference type="PANTHER" id="PTHR47992">
    <property type="entry name" value="PROTEIN PHOSPHATASE"/>
    <property type="match status" value="1"/>
</dbReference>
<comment type="caution">
    <text evidence="12">The sequence shown here is derived from an EMBL/GenBank/DDBJ whole genome shotgun (WGS) entry which is preliminary data.</text>
</comment>
<keyword evidence="6" id="KW-0460">Magnesium</keyword>
<protein>
    <recommendedName>
        <fullName evidence="3">protein-serine/threonine phosphatase</fullName>
        <ecNumber evidence="3">3.1.3.16</ecNumber>
    </recommendedName>
</protein>
<gene>
    <name evidence="12" type="ORF">C2S53_009296</name>
</gene>
<feature type="region of interest" description="Disordered" evidence="10">
    <location>
        <begin position="1"/>
        <end position="24"/>
    </location>
</feature>
<comment type="similarity">
    <text evidence="9">Belongs to the PP2C family.</text>
</comment>
<sequence>MDDTSSSEIEAARPVDGESDDCDFGDSGSEVISTVFLDAEENRSVVLSTLAVTCEDENWLPTDVRQESEDGSSLLEGDPNLDGLSMVSDASSLCGDNVLGFKGNSEIGIPFVKVDRSVSDVEVISNTTTLGDPSVSTFSSDSLSVAVGIGEEIVDGSSSRSSTDVVPLETGLNGRPTRSIFEVSYVPLWGFTSMRGGRPDMEDAVSIIPNFMRIPLQMLVDRPPDGLTSHVTHLMGHFFGVFDGHGGSQVANYCRDRVHSALAEEMEIISTNLNDGNRNRDELWTRAFTKCFHKVDDEIEGKGGLQPVAKETVGSTAIVALVCTSHIIVANCGDSRAVLCRGREAIALSVDHKPNREDEYARIEAAGFRVIEWGGHRVSGVLAMSRSIGDQYLKPPVIADPEVMVIPRSREDECLILGSDGLWDVMSNEEACDCARRSLPLWYRNNAAAVPSERGEGVDPASQAVAEALTNCALQRGSRDNISVIVLDLKHRRRIRSRP</sequence>
<dbReference type="SMART" id="SM00332">
    <property type="entry name" value="PP2Cc"/>
    <property type="match status" value="1"/>
</dbReference>
<evidence type="ECO:0000256" key="5">
    <source>
        <dbReference type="ARBA" id="ARBA00022801"/>
    </source>
</evidence>
<evidence type="ECO:0000256" key="8">
    <source>
        <dbReference type="ARBA" id="ARBA00023211"/>
    </source>
</evidence>
<evidence type="ECO:0000256" key="3">
    <source>
        <dbReference type="ARBA" id="ARBA00013081"/>
    </source>
</evidence>
<comment type="cofactor">
    <cofactor evidence="1">
        <name>Mn(2+)</name>
        <dbReference type="ChEBI" id="CHEBI:29035"/>
    </cofactor>
</comment>
<dbReference type="EC" id="3.1.3.16" evidence="3"/>
<name>A0AAD4P9C8_PERFH</name>
<evidence type="ECO:0000259" key="11">
    <source>
        <dbReference type="PROSITE" id="PS51746"/>
    </source>
</evidence>
<dbReference type="InterPro" id="IPR015655">
    <property type="entry name" value="PP2C"/>
</dbReference>
<evidence type="ECO:0000313" key="13">
    <source>
        <dbReference type="Proteomes" id="UP001190926"/>
    </source>
</evidence>
<keyword evidence="8" id="KW-0464">Manganese</keyword>
<dbReference type="EMBL" id="SDAM02000091">
    <property type="protein sequence ID" value="KAH6831101.1"/>
    <property type="molecule type" value="Genomic_DNA"/>
</dbReference>
<feature type="domain" description="PPM-type phosphatase" evidence="11">
    <location>
        <begin position="188"/>
        <end position="489"/>
    </location>
</feature>
<dbReference type="InterPro" id="IPR036457">
    <property type="entry name" value="PPM-type-like_dom_sf"/>
</dbReference>
<evidence type="ECO:0000256" key="1">
    <source>
        <dbReference type="ARBA" id="ARBA00001936"/>
    </source>
</evidence>
<dbReference type="AlphaFoldDB" id="A0AAD4P9C8"/>
<keyword evidence="7 9" id="KW-0904">Protein phosphatase</keyword>
<dbReference type="PROSITE" id="PS01032">
    <property type="entry name" value="PPM_1"/>
    <property type="match status" value="1"/>
</dbReference>
<dbReference type="FunFam" id="3.60.40.10:FF:000041">
    <property type="entry name" value="Protein phosphatase 2C 51"/>
    <property type="match status" value="1"/>
</dbReference>
<evidence type="ECO:0000256" key="6">
    <source>
        <dbReference type="ARBA" id="ARBA00022842"/>
    </source>
</evidence>
<keyword evidence="13" id="KW-1185">Reference proteome</keyword>
<dbReference type="GO" id="GO:0004722">
    <property type="term" value="F:protein serine/threonine phosphatase activity"/>
    <property type="evidence" value="ECO:0007669"/>
    <property type="project" value="UniProtKB-EC"/>
</dbReference>
<evidence type="ECO:0000256" key="4">
    <source>
        <dbReference type="ARBA" id="ARBA00022723"/>
    </source>
</evidence>
<evidence type="ECO:0000256" key="2">
    <source>
        <dbReference type="ARBA" id="ARBA00001946"/>
    </source>
</evidence>
<dbReference type="Proteomes" id="UP001190926">
    <property type="component" value="Unassembled WGS sequence"/>
</dbReference>
<reference evidence="12 13" key="1">
    <citation type="journal article" date="2021" name="Nat. Commun.">
        <title>Incipient diploidization of the medicinal plant Perilla within 10,000 years.</title>
        <authorList>
            <person name="Zhang Y."/>
            <person name="Shen Q."/>
            <person name="Leng L."/>
            <person name="Zhang D."/>
            <person name="Chen S."/>
            <person name="Shi Y."/>
            <person name="Ning Z."/>
            <person name="Chen S."/>
        </authorList>
    </citation>
    <scope>NUCLEOTIDE SEQUENCE [LARGE SCALE GENOMIC DNA]</scope>
    <source>
        <strain evidence="13">cv. PC099</strain>
    </source>
</reference>
<keyword evidence="5 9" id="KW-0378">Hydrolase</keyword>
<dbReference type="PROSITE" id="PS51746">
    <property type="entry name" value="PPM_2"/>
    <property type="match status" value="1"/>
</dbReference>
<evidence type="ECO:0000256" key="9">
    <source>
        <dbReference type="RuleBase" id="RU003465"/>
    </source>
</evidence>
<dbReference type="Gene3D" id="3.60.40.10">
    <property type="entry name" value="PPM-type phosphatase domain"/>
    <property type="match status" value="1"/>
</dbReference>
<comment type="cofactor">
    <cofactor evidence="2">
        <name>Mg(2+)</name>
        <dbReference type="ChEBI" id="CHEBI:18420"/>
    </cofactor>
</comment>
<evidence type="ECO:0000313" key="12">
    <source>
        <dbReference type="EMBL" id="KAH6831101.1"/>
    </source>
</evidence>